<accession>A0A173XMQ5</accession>
<protein>
    <submittedName>
        <fullName evidence="2">SprT-like family</fullName>
    </submittedName>
</protein>
<feature type="domain" description="SprT-like" evidence="1">
    <location>
        <begin position="13"/>
        <end position="117"/>
    </location>
</feature>
<sequence length="205" mass="22945">MNEVSLKPVIEELENLFSKFNARFFADKLEKPVITVSPDHTRGAYGWCTGWKAWKAGEDEGHYEINLCAEYLNRPFEETCGTLIHEMVHLQNLQDGVQDTSRSGTYHNKKFKETAEAHGLTVEKGEKYGWHKTALSPEALEFVQSLGKQGFTLVRPRPIGLKGSSKGGGSSSRKYVCPCCGAIIRATKEVHVICADCDCEFQEEI</sequence>
<organism evidence="2 3">
    <name type="scientific">Flavonifractor plautii</name>
    <name type="common">Fusobacterium plautii</name>
    <dbReference type="NCBI Taxonomy" id="292800"/>
    <lineage>
        <taxon>Bacteria</taxon>
        <taxon>Bacillati</taxon>
        <taxon>Bacillota</taxon>
        <taxon>Clostridia</taxon>
        <taxon>Eubacteriales</taxon>
        <taxon>Oscillospiraceae</taxon>
        <taxon>Flavonifractor</taxon>
    </lineage>
</organism>
<evidence type="ECO:0000313" key="2">
    <source>
        <dbReference type="EMBL" id="CUN51678.1"/>
    </source>
</evidence>
<dbReference type="InterPro" id="IPR006640">
    <property type="entry name" value="SprT-like_domain"/>
</dbReference>
<dbReference type="EMBL" id="CYZT01000001">
    <property type="protein sequence ID" value="CUN51678.1"/>
    <property type="molecule type" value="Genomic_DNA"/>
</dbReference>
<dbReference type="Gene3D" id="3.40.390.10">
    <property type="entry name" value="Collagenase (Catalytic Domain)"/>
    <property type="match status" value="1"/>
</dbReference>
<dbReference type="RefSeq" id="WP_009257761.1">
    <property type="nucleotide sequence ID" value="NZ_BAABZG010000001.1"/>
</dbReference>
<dbReference type="InterPro" id="IPR024079">
    <property type="entry name" value="MetalloPept_cat_dom_sf"/>
</dbReference>
<evidence type="ECO:0000259" key="1">
    <source>
        <dbReference type="Pfam" id="PF10263"/>
    </source>
</evidence>
<proteinExistence type="predicted"/>
<dbReference type="AlphaFoldDB" id="A0A173XMQ5"/>
<gene>
    <name evidence="2" type="ORF">ERS852411_00006</name>
</gene>
<name>A0A173XMQ5_FLAPL</name>
<reference evidence="2 3" key="1">
    <citation type="submission" date="2015-09" db="EMBL/GenBank/DDBJ databases">
        <authorList>
            <consortium name="Pathogen Informatics"/>
        </authorList>
    </citation>
    <scope>NUCLEOTIDE SEQUENCE [LARGE SCALE GENOMIC DNA]</scope>
    <source>
        <strain evidence="2 3">2789STDY5608854</strain>
    </source>
</reference>
<dbReference type="Proteomes" id="UP000095746">
    <property type="component" value="Unassembled WGS sequence"/>
</dbReference>
<dbReference type="Pfam" id="PF10263">
    <property type="entry name" value="SprT-like"/>
    <property type="match status" value="1"/>
</dbReference>
<dbReference type="GO" id="GO:0008237">
    <property type="term" value="F:metallopeptidase activity"/>
    <property type="evidence" value="ECO:0007669"/>
    <property type="project" value="InterPro"/>
</dbReference>
<evidence type="ECO:0000313" key="3">
    <source>
        <dbReference type="Proteomes" id="UP000095746"/>
    </source>
</evidence>
<dbReference type="GO" id="GO:0006950">
    <property type="term" value="P:response to stress"/>
    <property type="evidence" value="ECO:0007669"/>
    <property type="project" value="UniProtKB-ARBA"/>
</dbReference>